<protein>
    <submittedName>
        <fullName evidence="3">F-box protein at2g32560</fullName>
    </submittedName>
</protein>
<dbReference type="AlphaFoldDB" id="A0A830C498"/>
<comment type="caution">
    <text evidence="3">The sequence shown here is derived from an EMBL/GenBank/DDBJ whole genome shotgun (WGS) entry which is preliminary data.</text>
</comment>
<dbReference type="Pfam" id="PF00646">
    <property type="entry name" value="F-box"/>
    <property type="match status" value="1"/>
</dbReference>
<dbReference type="OrthoDB" id="512036at2759"/>
<dbReference type="EMBL" id="BMAC01000396">
    <property type="protein sequence ID" value="GFP95547.1"/>
    <property type="molecule type" value="Genomic_DNA"/>
</dbReference>
<evidence type="ECO:0000313" key="4">
    <source>
        <dbReference type="Proteomes" id="UP000653305"/>
    </source>
</evidence>
<evidence type="ECO:0000313" key="3">
    <source>
        <dbReference type="EMBL" id="GFP95547.1"/>
    </source>
</evidence>
<keyword evidence="1" id="KW-0732">Signal</keyword>
<proteinExistence type="predicted"/>
<feature type="chain" id="PRO_5033020662" evidence="1">
    <location>
        <begin position="18"/>
        <end position="331"/>
    </location>
</feature>
<feature type="signal peptide" evidence="1">
    <location>
        <begin position="1"/>
        <end position="17"/>
    </location>
</feature>
<keyword evidence="4" id="KW-1185">Reference proteome</keyword>
<dbReference type="PANTHER" id="PTHR31482:SF2">
    <property type="entry name" value="F-BOX DOMAIN-CONTAINING PROTEIN"/>
    <property type="match status" value="1"/>
</dbReference>
<evidence type="ECO:0000256" key="1">
    <source>
        <dbReference type="SAM" id="SignalP"/>
    </source>
</evidence>
<accession>A0A830C498</accession>
<sequence length="331" mass="38639">MLFFLVSCLSFLLLSQSFLKQHPTSKIECRKWVLNDALHRFFLLLSKKRKNLIRVFQVPSMKRILSARFDFETFEEVIKEETSGNFLLDLPDLPLDCVLEKLSHLDLYNLSRVCSTLRQKCTSDHLWEKHMNKKWGGVIGDAAYREWQCQIASKRAHKLLHCKSQSKFKLFSGFFDFFGFKSEQKSYLRSSLPVSSVMSCYLALENGKFWFPAQVFNRENGHVGFVLSCYDARLSYGSTSDNFIARYRAQGRSVIEEGIDWDRIRAPTIDTPANVLHVTDCLDDLKPGDHIEIQWRRNKEFPYESNKLWPHDQNLPVRIFIKGSETETSQL</sequence>
<dbReference type="InterPro" id="IPR036047">
    <property type="entry name" value="F-box-like_dom_sf"/>
</dbReference>
<evidence type="ECO:0000259" key="2">
    <source>
        <dbReference type="PROSITE" id="PS50181"/>
    </source>
</evidence>
<dbReference type="InterPro" id="IPR001810">
    <property type="entry name" value="F-box_dom"/>
</dbReference>
<dbReference type="PROSITE" id="PS50181">
    <property type="entry name" value="FBOX"/>
    <property type="match status" value="1"/>
</dbReference>
<organism evidence="3 4">
    <name type="scientific">Phtheirospermum japonicum</name>
    <dbReference type="NCBI Taxonomy" id="374723"/>
    <lineage>
        <taxon>Eukaryota</taxon>
        <taxon>Viridiplantae</taxon>
        <taxon>Streptophyta</taxon>
        <taxon>Embryophyta</taxon>
        <taxon>Tracheophyta</taxon>
        <taxon>Spermatophyta</taxon>
        <taxon>Magnoliopsida</taxon>
        <taxon>eudicotyledons</taxon>
        <taxon>Gunneridae</taxon>
        <taxon>Pentapetalae</taxon>
        <taxon>asterids</taxon>
        <taxon>lamiids</taxon>
        <taxon>Lamiales</taxon>
        <taxon>Orobanchaceae</taxon>
        <taxon>Orobanchaceae incertae sedis</taxon>
        <taxon>Phtheirospermum</taxon>
    </lineage>
</organism>
<name>A0A830C498_9LAMI</name>
<dbReference type="SUPFAM" id="SSF81383">
    <property type="entry name" value="F-box domain"/>
    <property type="match status" value="1"/>
</dbReference>
<gene>
    <name evidence="3" type="ORF">PHJA_001699000</name>
</gene>
<dbReference type="Proteomes" id="UP000653305">
    <property type="component" value="Unassembled WGS sequence"/>
</dbReference>
<feature type="domain" description="F-box" evidence="2">
    <location>
        <begin position="84"/>
        <end position="130"/>
    </location>
</feature>
<reference evidence="3" key="1">
    <citation type="submission" date="2020-07" db="EMBL/GenBank/DDBJ databases">
        <title>Ethylene signaling mediates host invasion by parasitic plants.</title>
        <authorList>
            <person name="Yoshida S."/>
        </authorList>
    </citation>
    <scope>NUCLEOTIDE SEQUENCE</scope>
    <source>
        <strain evidence="3">Okayama</strain>
    </source>
</reference>
<dbReference type="PANTHER" id="PTHR31482">
    <property type="entry name" value="ESTS AU081301(E20138)"/>
    <property type="match status" value="1"/>
</dbReference>
<dbReference type="Gene3D" id="1.20.1280.50">
    <property type="match status" value="1"/>
</dbReference>